<dbReference type="SUPFAM" id="SSF50952">
    <property type="entry name" value="Soluble quinoprotein glucose dehydrogenase"/>
    <property type="match status" value="1"/>
</dbReference>
<keyword evidence="2" id="KW-1185">Reference proteome</keyword>
<dbReference type="InterPro" id="IPR011041">
    <property type="entry name" value="Quinoprot_gluc/sorb_DH_b-prop"/>
</dbReference>
<dbReference type="Gene3D" id="2.120.10.30">
    <property type="entry name" value="TolB, C-terminal domain"/>
    <property type="match status" value="1"/>
</dbReference>
<dbReference type="EMBL" id="JAUBDJ010000002">
    <property type="protein sequence ID" value="MDW0116054.1"/>
    <property type="molecule type" value="Genomic_DNA"/>
</dbReference>
<organism evidence="1 2">
    <name type="scientific">Sporosarcina thermotolerans</name>
    <dbReference type="NCBI Taxonomy" id="633404"/>
    <lineage>
        <taxon>Bacteria</taxon>
        <taxon>Bacillati</taxon>
        <taxon>Bacillota</taxon>
        <taxon>Bacilli</taxon>
        <taxon>Bacillales</taxon>
        <taxon>Caryophanaceae</taxon>
        <taxon>Sporosarcina</taxon>
    </lineage>
</organism>
<sequence>MINKEMTTNSLSRRLNPEDILVPHGFEIDVFATDLTTPINITFTENGEMLVADSGVADGNGKVLKQTENGFSVIADGFNPPLTGITVYQGNIYVAHRRYVTMILPDGTKKDIIEGLPSNGDHHNNRVVFGRDGKMYFGQGTATNSGVVGLDNDWVKEHPFFHDYTGSDITLKGQNFTTTTFSDGNQEVDTGAYSPFGVPSYPGEKVNGIVRASGSILRANPDGSDLELVAWGLRNPFRIHFDSYDRLFAANHGMDVRGSRPVANSPDEFQWIRPGMWYGFPDYTGGLPLTMPQFKPENEEQPEFLFAEHPMQPPMPVTVFPPHSATMGFSFNEKSAFGPIGDVYIAEFGADEPITTGGRLLPLVGHRVSRIDMQTGEVFPFAINRGGLPASLSNSGGFERPIDAVFGEEDVLYVADFGLFSDEAALPNTGVIWRIRKTG</sequence>
<dbReference type="PANTHER" id="PTHR33546">
    <property type="entry name" value="LARGE, MULTIFUNCTIONAL SECRETED PROTEIN-RELATED"/>
    <property type="match status" value="1"/>
</dbReference>
<proteinExistence type="predicted"/>
<dbReference type="InterPro" id="IPR011042">
    <property type="entry name" value="6-blade_b-propeller_TolB-like"/>
</dbReference>
<reference evidence="1 2" key="1">
    <citation type="submission" date="2023-06" db="EMBL/GenBank/DDBJ databases">
        <title>Sporosarcina sp. nov., isolated from Korean traditional fermented seafood 'Jeotgal'.</title>
        <authorList>
            <person name="Yang A.I."/>
            <person name="Shin N.-R."/>
        </authorList>
    </citation>
    <scope>NUCLEOTIDE SEQUENCE [LARGE SCALE GENOMIC DNA]</scope>
    <source>
        <strain evidence="1 2">KCTC43456</strain>
    </source>
</reference>
<accession>A0AAW9A5B4</accession>
<dbReference type="AlphaFoldDB" id="A0AAW9A5B4"/>
<comment type="caution">
    <text evidence="1">The sequence shown here is derived from an EMBL/GenBank/DDBJ whole genome shotgun (WGS) entry which is preliminary data.</text>
</comment>
<name>A0AAW9A5B4_9BACL</name>
<evidence type="ECO:0000313" key="2">
    <source>
        <dbReference type="Proteomes" id="UP001271648"/>
    </source>
</evidence>
<evidence type="ECO:0000313" key="1">
    <source>
        <dbReference type="EMBL" id="MDW0116054.1"/>
    </source>
</evidence>
<dbReference type="Proteomes" id="UP001271648">
    <property type="component" value="Unassembled WGS sequence"/>
</dbReference>
<dbReference type="RefSeq" id="WP_317940251.1">
    <property type="nucleotide sequence ID" value="NZ_JAUBDJ010000002.1"/>
</dbReference>
<dbReference type="PANTHER" id="PTHR33546:SF1">
    <property type="entry name" value="LARGE, MULTIFUNCTIONAL SECRETED PROTEIN"/>
    <property type="match status" value="1"/>
</dbReference>
<gene>
    <name evidence="1" type="ORF">QTL97_03840</name>
</gene>
<protein>
    <submittedName>
        <fullName evidence="1">PQQ-dependent sugar dehydrogenase</fullName>
    </submittedName>
</protein>